<accession>A0A8H7AGM4</accession>
<evidence type="ECO:0000313" key="3">
    <source>
        <dbReference type="Proteomes" id="UP000606974"/>
    </source>
</evidence>
<comment type="caution">
    <text evidence="2">The sequence shown here is derived from an EMBL/GenBank/DDBJ whole genome shotgun (WGS) entry which is preliminary data.</text>
</comment>
<gene>
    <name evidence="2" type="ORF">GJ744_011470</name>
</gene>
<reference evidence="2" key="1">
    <citation type="submission" date="2020-02" db="EMBL/GenBank/DDBJ databases">
        <authorList>
            <person name="Palmer J.M."/>
        </authorList>
    </citation>
    <scope>NUCLEOTIDE SEQUENCE</scope>
    <source>
        <strain evidence="2">EPUS1.4</strain>
        <tissue evidence="2">Thallus</tissue>
    </source>
</reference>
<evidence type="ECO:0000313" key="2">
    <source>
        <dbReference type="EMBL" id="KAF7506746.1"/>
    </source>
</evidence>
<sequence length="169" mass="19098">MASIVNAESTLSAGGLNHRDLFPRNIILRGHPGGRAGLSAAVTTGELKRSSDFPVVILDFGRSDIFHGKCRADDQGRPISPVLRWDRRTEIHIDWQLLGWVDYDWQAWLEQQWKNSTTYAPITEALWKTWPGAYDTKLTAPPPVPSRKNKETDGLEVPVMLQPRSKILR</sequence>
<dbReference type="OrthoDB" id="4267316at2759"/>
<feature type="domain" description="Protein kinase" evidence="1">
    <location>
        <begin position="1"/>
        <end position="169"/>
    </location>
</feature>
<dbReference type="GO" id="GO:0005524">
    <property type="term" value="F:ATP binding"/>
    <property type="evidence" value="ECO:0007669"/>
    <property type="project" value="InterPro"/>
</dbReference>
<evidence type="ECO:0000259" key="1">
    <source>
        <dbReference type="PROSITE" id="PS50011"/>
    </source>
</evidence>
<dbReference type="InterPro" id="IPR000719">
    <property type="entry name" value="Prot_kinase_dom"/>
</dbReference>
<dbReference type="GO" id="GO:0004672">
    <property type="term" value="F:protein kinase activity"/>
    <property type="evidence" value="ECO:0007669"/>
    <property type="project" value="InterPro"/>
</dbReference>
<proteinExistence type="predicted"/>
<dbReference type="PROSITE" id="PS50011">
    <property type="entry name" value="PROTEIN_KINASE_DOM"/>
    <property type="match status" value="1"/>
</dbReference>
<organism evidence="2 3">
    <name type="scientific">Endocarpon pusillum</name>
    <dbReference type="NCBI Taxonomy" id="364733"/>
    <lineage>
        <taxon>Eukaryota</taxon>
        <taxon>Fungi</taxon>
        <taxon>Dikarya</taxon>
        <taxon>Ascomycota</taxon>
        <taxon>Pezizomycotina</taxon>
        <taxon>Eurotiomycetes</taxon>
        <taxon>Chaetothyriomycetidae</taxon>
        <taxon>Verrucariales</taxon>
        <taxon>Verrucariaceae</taxon>
        <taxon>Endocarpon</taxon>
    </lineage>
</organism>
<dbReference type="EMBL" id="JAACFV010000081">
    <property type="protein sequence ID" value="KAF7506746.1"/>
    <property type="molecule type" value="Genomic_DNA"/>
</dbReference>
<dbReference type="Proteomes" id="UP000606974">
    <property type="component" value="Unassembled WGS sequence"/>
</dbReference>
<protein>
    <recommendedName>
        <fullName evidence="1">Protein kinase domain-containing protein</fullName>
    </recommendedName>
</protein>
<dbReference type="AlphaFoldDB" id="A0A8H7AGM4"/>
<name>A0A8H7AGM4_9EURO</name>
<keyword evidence="3" id="KW-1185">Reference proteome</keyword>